<evidence type="ECO:0000313" key="3">
    <source>
        <dbReference type="Proteomes" id="UP000198584"/>
    </source>
</evidence>
<dbReference type="AlphaFoldDB" id="A0A1H4FGM0"/>
<accession>A0A1H4FGM0</accession>
<proteinExistence type="predicted"/>
<dbReference type="STRING" id="571932.SAMN05421743_11191"/>
<dbReference type="Pfam" id="PF07454">
    <property type="entry name" value="SpoIIP"/>
    <property type="match status" value="1"/>
</dbReference>
<dbReference type="Proteomes" id="UP000198584">
    <property type="component" value="Unassembled WGS sequence"/>
</dbReference>
<dbReference type="InterPro" id="IPR010897">
    <property type="entry name" value="Spore_II_P"/>
</dbReference>
<dbReference type="SUPFAM" id="SSF53187">
    <property type="entry name" value="Zn-dependent exopeptidases"/>
    <property type="match status" value="1"/>
</dbReference>
<dbReference type="EMBL" id="FNQR01000011">
    <property type="protein sequence ID" value="SEA96197.1"/>
    <property type="molecule type" value="Genomic_DNA"/>
</dbReference>
<sequence length="385" mass="42914">MKKIRRRPPFQYYKFNRLSKRAGSLVGAMLALLLIIGALTSVKPTYRIYSETIQGWTSQIEGPSFLYLFSMENRLFEAAYPENITPPNLSTMSFQLATSLTPNDPRSLLGRELPGLDTYHGEILVAGEGTDYTNLPVESHPPLDVVLEDREAVDTEDEEPVENPSREGDAPSTGGRDVVLIYNTHNRESFLPHLAKGTEHAYHDEVNITKVSDRLAKSLEANGIGAEVLTQDVTQYARDKDMAPYDASRSLVSEVMGSNQDVQYIFDLHRDAVPRDITTTDINGETYAKTIFVIGAEHPSFEKNARLAADLHDMLQEKYPGLSRGVIKKKGNGVDGKYNQDLSENAILVEFGGHENSLEEVYRAADAVAEIFSDYYWNAEKVSGD</sequence>
<organism evidence="2 3">
    <name type="scientific">Thalassobacillus cyri</name>
    <dbReference type="NCBI Taxonomy" id="571932"/>
    <lineage>
        <taxon>Bacteria</taxon>
        <taxon>Bacillati</taxon>
        <taxon>Bacillota</taxon>
        <taxon>Bacilli</taxon>
        <taxon>Bacillales</taxon>
        <taxon>Bacillaceae</taxon>
        <taxon>Thalassobacillus</taxon>
    </lineage>
</organism>
<evidence type="ECO:0000256" key="1">
    <source>
        <dbReference type="SAM" id="MobiDB-lite"/>
    </source>
</evidence>
<feature type="region of interest" description="Disordered" evidence="1">
    <location>
        <begin position="152"/>
        <end position="175"/>
    </location>
</feature>
<reference evidence="2 3" key="1">
    <citation type="submission" date="2016-10" db="EMBL/GenBank/DDBJ databases">
        <authorList>
            <person name="de Groot N.N."/>
        </authorList>
    </citation>
    <scope>NUCLEOTIDE SEQUENCE [LARGE SCALE GENOMIC DNA]</scope>
    <source>
        <strain evidence="2 3">CCM7597</strain>
    </source>
</reference>
<keyword evidence="3" id="KW-1185">Reference proteome</keyword>
<evidence type="ECO:0000313" key="2">
    <source>
        <dbReference type="EMBL" id="SEA96197.1"/>
    </source>
</evidence>
<dbReference type="RefSeq" id="WP_093045538.1">
    <property type="nucleotide sequence ID" value="NZ_FNQR01000011.1"/>
</dbReference>
<gene>
    <name evidence="2" type="ORF">SAMN05421743_11191</name>
</gene>
<dbReference type="NCBIfam" id="TIGR02867">
    <property type="entry name" value="spore_II_P"/>
    <property type="match status" value="1"/>
</dbReference>
<protein>
    <submittedName>
        <fullName evidence="2">Stage II sporulation protein P</fullName>
    </submittedName>
</protein>
<dbReference type="OrthoDB" id="1633470at2"/>
<name>A0A1H4FGM0_9BACI</name>